<evidence type="ECO:0000256" key="5">
    <source>
        <dbReference type="SAM" id="MobiDB-lite"/>
    </source>
</evidence>
<organism evidence="8 9">
    <name type="scientific">Parvularcula mediterranea</name>
    <dbReference type="NCBI Taxonomy" id="2732508"/>
    <lineage>
        <taxon>Bacteria</taxon>
        <taxon>Pseudomonadati</taxon>
        <taxon>Pseudomonadota</taxon>
        <taxon>Alphaproteobacteria</taxon>
        <taxon>Parvularculales</taxon>
        <taxon>Parvularculaceae</taxon>
        <taxon>Parvularcula</taxon>
    </lineage>
</organism>
<dbReference type="Pfam" id="PF14559">
    <property type="entry name" value="TPR_19"/>
    <property type="match status" value="1"/>
</dbReference>
<evidence type="ECO:0000256" key="4">
    <source>
        <dbReference type="ARBA" id="ARBA00023136"/>
    </source>
</evidence>
<sequence length="514" mass="55438">MLKIFLYIVFVIIAAWVITGLTGLSGFTVLELEGTRVDVSTNLLIGLAIGALILFFFGGTVFSWLVSLPGKFKRRAEDRKRARGMVALTRGLEAVAAGDAADAQRYANTAAKTLAEPALTRLLTAQAAQLAGDTDTAQLSYTAMLEAPETEFLGLRGLYMQAIQSGDHEEARAYAERAFRLRPGTAWAFESVLRLNLERGAWGDALEALTLGRQNNIADGLEYRRMEGALLAAQAYATDDAGERGEASKDAQAALKKSPKLTPAAALAAEIELDAGHRAKAARLLGDAWEAEPHPGLAAVMRRIFSHERDERVQGRLIKLTERNPEHPESRLLLAKLQLEGGDAAAAQETLEPLLTGRPSRRVLDLMAEITEARYGTEAAKPWRDKAAAAPAEVIPGIDGTFHYTTEGWRRLIREFSEFERLAPPPLEVETPEIASDEVRALLAPPPAPVVPDTPVTDESETALPEETEADAEVTDEAEVEPEAEEPAATDASDDASDEPDAAGSEDDKVAKSA</sequence>
<name>A0A7Y3RL61_9PROT</name>
<accession>A0A7Y3RL61</accession>
<feature type="transmembrane region" description="Helical" evidence="6">
    <location>
        <begin position="7"/>
        <end position="30"/>
    </location>
</feature>
<evidence type="ECO:0000256" key="2">
    <source>
        <dbReference type="ARBA" id="ARBA00022692"/>
    </source>
</evidence>
<comment type="subcellular location">
    <subcellularLocation>
        <location evidence="1">Membrane</location>
    </subcellularLocation>
</comment>
<proteinExistence type="predicted"/>
<reference evidence="8 9" key="1">
    <citation type="submission" date="2020-05" db="EMBL/GenBank/DDBJ databases">
        <title>Parvularcula mediterraneae sp. nov., isolated from polypropylene straw from shallow seawater of the seashore of Laganas in Zakynthos island, Greece.</title>
        <authorList>
            <person name="Szabo I."/>
            <person name="Al-Omari J."/>
            <person name="Rado J."/>
            <person name="Szerdahelyi G.S."/>
        </authorList>
    </citation>
    <scope>NUCLEOTIDE SEQUENCE [LARGE SCALE GENOMIC DNA]</scope>
    <source>
        <strain evidence="8 9">ZS-1/3</strain>
    </source>
</reference>
<dbReference type="RefSeq" id="WP_173198052.1">
    <property type="nucleotide sequence ID" value="NZ_JABFCX010000002.1"/>
</dbReference>
<evidence type="ECO:0000256" key="3">
    <source>
        <dbReference type="ARBA" id="ARBA00022989"/>
    </source>
</evidence>
<evidence type="ECO:0000313" key="9">
    <source>
        <dbReference type="Proteomes" id="UP000536835"/>
    </source>
</evidence>
<keyword evidence="9" id="KW-1185">Reference proteome</keyword>
<dbReference type="InterPro" id="IPR010817">
    <property type="entry name" value="HemY_N"/>
</dbReference>
<feature type="domain" description="HemY N-terminal" evidence="7">
    <location>
        <begin position="29"/>
        <end position="132"/>
    </location>
</feature>
<feature type="region of interest" description="Disordered" evidence="5">
    <location>
        <begin position="444"/>
        <end position="514"/>
    </location>
</feature>
<keyword evidence="2 6" id="KW-0812">Transmembrane</keyword>
<feature type="compositionally biased region" description="Acidic residues" evidence="5">
    <location>
        <begin position="456"/>
        <end position="505"/>
    </location>
</feature>
<gene>
    <name evidence="8" type="ORF">HK107_07160</name>
</gene>
<keyword evidence="4 6" id="KW-0472">Membrane</keyword>
<dbReference type="Proteomes" id="UP000536835">
    <property type="component" value="Unassembled WGS sequence"/>
</dbReference>
<keyword evidence="3 6" id="KW-1133">Transmembrane helix</keyword>
<evidence type="ECO:0000259" key="7">
    <source>
        <dbReference type="Pfam" id="PF07219"/>
    </source>
</evidence>
<dbReference type="SUPFAM" id="SSF48452">
    <property type="entry name" value="TPR-like"/>
    <property type="match status" value="1"/>
</dbReference>
<dbReference type="Pfam" id="PF07219">
    <property type="entry name" value="HemY_N"/>
    <property type="match status" value="1"/>
</dbReference>
<dbReference type="AlphaFoldDB" id="A0A7Y3RL61"/>
<protein>
    <submittedName>
        <fullName evidence="8">Tetratricopeptide repeat protein</fullName>
    </submittedName>
</protein>
<comment type="caution">
    <text evidence="8">The sequence shown here is derived from an EMBL/GenBank/DDBJ whole genome shotgun (WGS) entry which is preliminary data.</text>
</comment>
<evidence type="ECO:0000313" key="8">
    <source>
        <dbReference type="EMBL" id="NNU16098.1"/>
    </source>
</evidence>
<evidence type="ECO:0000256" key="1">
    <source>
        <dbReference type="ARBA" id="ARBA00004370"/>
    </source>
</evidence>
<dbReference type="Gene3D" id="1.25.40.10">
    <property type="entry name" value="Tetratricopeptide repeat domain"/>
    <property type="match status" value="1"/>
</dbReference>
<dbReference type="GO" id="GO:0016020">
    <property type="term" value="C:membrane"/>
    <property type="evidence" value="ECO:0007669"/>
    <property type="project" value="UniProtKB-SubCell"/>
</dbReference>
<feature type="transmembrane region" description="Helical" evidence="6">
    <location>
        <begin position="42"/>
        <end position="66"/>
    </location>
</feature>
<evidence type="ECO:0000256" key="6">
    <source>
        <dbReference type="SAM" id="Phobius"/>
    </source>
</evidence>
<dbReference type="EMBL" id="JABFCX010000002">
    <property type="protein sequence ID" value="NNU16098.1"/>
    <property type="molecule type" value="Genomic_DNA"/>
</dbReference>
<dbReference type="InterPro" id="IPR011990">
    <property type="entry name" value="TPR-like_helical_dom_sf"/>
</dbReference>